<comment type="caution">
    <text evidence="1">The sequence shown here is derived from an EMBL/GenBank/DDBJ whole genome shotgun (WGS) entry which is preliminary data.</text>
</comment>
<organism evidence="1 2">
    <name type="scientific">Butyricimonas hominis</name>
    <dbReference type="NCBI Taxonomy" id="2763032"/>
    <lineage>
        <taxon>Bacteria</taxon>
        <taxon>Pseudomonadati</taxon>
        <taxon>Bacteroidota</taxon>
        <taxon>Bacteroidia</taxon>
        <taxon>Bacteroidales</taxon>
        <taxon>Odoribacteraceae</taxon>
        <taxon>Butyricimonas</taxon>
    </lineage>
</organism>
<reference evidence="1 2" key="1">
    <citation type="submission" date="2020-08" db="EMBL/GenBank/DDBJ databases">
        <title>Genome public.</title>
        <authorList>
            <person name="Liu C."/>
            <person name="Sun Q."/>
        </authorList>
    </citation>
    <scope>NUCLEOTIDE SEQUENCE [LARGE SCALE GENOMIC DNA]</scope>
    <source>
        <strain evidence="1 2">NSJ-56</strain>
    </source>
</reference>
<protein>
    <submittedName>
        <fullName evidence="1">Uncharacterized protein</fullName>
    </submittedName>
</protein>
<dbReference type="EMBL" id="JACOOH010000004">
    <property type="protein sequence ID" value="MBC5621443.1"/>
    <property type="molecule type" value="Genomic_DNA"/>
</dbReference>
<evidence type="ECO:0000313" key="1">
    <source>
        <dbReference type="EMBL" id="MBC5621443.1"/>
    </source>
</evidence>
<dbReference type="Proteomes" id="UP000646484">
    <property type="component" value="Unassembled WGS sequence"/>
</dbReference>
<gene>
    <name evidence="1" type="ORF">H8S64_10075</name>
</gene>
<keyword evidence="2" id="KW-1185">Reference proteome</keyword>
<evidence type="ECO:0000313" key="2">
    <source>
        <dbReference type="Proteomes" id="UP000646484"/>
    </source>
</evidence>
<sequence>MLVGDVYPRAVVGDDDADGVRVTRGAPDFEESAAGGEQIRGGVGDAVAVDGGRVPVGYLPRVEGGGCGEVMLAVERAGDVGGVDGAAVVPRGDGDVKVQVAAVVAHGNSVAGIGEYFSCDAESDGVARVGAGEGNLGVVTIAGYRVEIYGGGYCGGVRKCYFRVVLLHITAEIIDEQGYGRVACGFYARDGEPGGDGVADVDACHAAYHAGGDAFGKVFLREDGVVDVFTRPGDDGAGNPCAHEERAG</sequence>
<proteinExistence type="predicted"/>
<dbReference type="RefSeq" id="WP_186975979.1">
    <property type="nucleotide sequence ID" value="NZ_JACOOH010000004.1"/>
</dbReference>
<name>A0ABR7D0H2_9BACT</name>
<accession>A0ABR7D0H2</accession>